<accession>A0ABP8GTR2</accession>
<keyword evidence="2" id="KW-1185">Reference proteome</keyword>
<protein>
    <recommendedName>
        <fullName evidence="3">Transposase</fullName>
    </recommendedName>
</protein>
<evidence type="ECO:0000313" key="2">
    <source>
        <dbReference type="Proteomes" id="UP001501115"/>
    </source>
</evidence>
<organism evidence="1 2">
    <name type="scientific">Streptomyces venetus</name>
    <dbReference type="NCBI Taxonomy" id="1701086"/>
    <lineage>
        <taxon>Bacteria</taxon>
        <taxon>Bacillati</taxon>
        <taxon>Actinomycetota</taxon>
        <taxon>Actinomycetes</taxon>
        <taxon>Kitasatosporales</taxon>
        <taxon>Streptomycetaceae</taxon>
        <taxon>Streptomyces</taxon>
    </lineage>
</organism>
<evidence type="ECO:0000313" key="1">
    <source>
        <dbReference type="EMBL" id="GAA4329763.1"/>
    </source>
</evidence>
<gene>
    <name evidence="1" type="ORF">GCM10023086_59040</name>
</gene>
<comment type="caution">
    <text evidence="1">The sequence shown here is derived from an EMBL/GenBank/DDBJ whole genome shotgun (WGS) entry which is preliminary data.</text>
</comment>
<name>A0ABP8GTR2_9ACTN</name>
<dbReference type="EMBL" id="BAABET010000010">
    <property type="protein sequence ID" value="GAA4329763.1"/>
    <property type="molecule type" value="Genomic_DNA"/>
</dbReference>
<reference evidence="2" key="1">
    <citation type="journal article" date="2019" name="Int. J. Syst. Evol. Microbiol.">
        <title>The Global Catalogue of Microorganisms (GCM) 10K type strain sequencing project: providing services to taxonomists for standard genome sequencing and annotation.</title>
        <authorList>
            <consortium name="The Broad Institute Genomics Platform"/>
            <consortium name="The Broad Institute Genome Sequencing Center for Infectious Disease"/>
            <person name="Wu L."/>
            <person name="Ma J."/>
        </authorList>
    </citation>
    <scope>NUCLEOTIDE SEQUENCE [LARGE SCALE GENOMIC DNA]</scope>
    <source>
        <strain evidence="2">JCM 31290</strain>
    </source>
</reference>
<dbReference type="Proteomes" id="UP001501115">
    <property type="component" value="Unassembled WGS sequence"/>
</dbReference>
<proteinExistence type="predicted"/>
<evidence type="ECO:0008006" key="3">
    <source>
        <dbReference type="Google" id="ProtNLM"/>
    </source>
</evidence>
<sequence>MLPPFAARLQGGGTTPCDARGVFTAVVFALTSGCAWRHLDSLALKPLFRGIPAVRSRRGPRRHRLVKLRVSKAYFSTERLACPRERGLVAHIARPGIEPAKRLGRLWSPGRHLFADRSRIPIRLNPA</sequence>